<dbReference type="Proteomes" id="UP001075354">
    <property type="component" value="Chromosome 16"/>
</dbReference>
<accession>A0AAV7X496</accession>
<gene>
    <name evidence="7" type="ORF">ONE63_004753</name>
</gene>
<comment type="caution">
    <text evidence="7">The sequence shown here is derived from an EMBL/GenBank/DDBJ whole genome shotgun (WGS) entry which is preliminary data.</text>
</comment>
<organism evidence="7 8">
    <name type="scientific">Megalurothrips usitatus</name>
    <name type="common">bean blossom thrips</name>
    <dbReference type="NCBI Taxonomy" id="439358"/>
    <lineage>
        <taxon>Eukaryota</taxon>
        <taxon>Metazoa</taxon>
        <taxon>Ecdysozoa</taxon>
        <taxon>Arthropoda</taxon>
        <taxon>Hexapoda</taxon>
        <taxon>Insecta</taxon>
        <taxon>Pterygota</taxon>
        <taxon>Neoptera</taxon>
        <taxon>Paraneoptera</taxon>
        <taxon>Thysanoptera</taxon>
        <taxon>Terebrantia</taxon>
        <taxon>Thripoidea</taxon>
        <taxon>Thripidae</taxon>
        <taxon>Megalurothrips</taxon>
    </lineage>
</organism>
<dbReference type="PANTHER" id="PTHR11610">
    <property type="entry name" value="LIPASE"/>
    <property type="match status" value="1"/>
</dbReference>
<feature type="domain" description="Lipase" evidence="6">
    <location>
        <begin position="92"/>
        <end position="291"/>
    </location>
</feature>
<keyword evidence="8" id="KW-1185">Reference proteome</keyword>
<proteinExistence type="inferred from homology"/>
<comment type="subcellular location">
    <subcellularLocation>
        <location evidence="1">Secreted</location>
    </subcellularLocation>
</comment>
<evidence type="ECO:0000256" key="5">
    <source>
        <dbReference type="SAM" id="SignalP"/>
    </source>
</evidence>
<dbReference type="Gene3D" id="3.40.50.1820">
    <property type="entry name" value="alpha/beta hydrolase"/>
    <property type="match status" value="1"/>
</dbReference>
<sequence>MAAKGLALLGVLCTLVHALSGEEGRASDSRAVRAKLTRRHFAHLQPDIDEWNRLGKPTKAVFQQNATADAEGLLVAVPQNSPSLFGTDYAANIKYYVYNRAQPGGVVVDLDAAALLAAGFNRTLRTTVVIHGYGHDITDKLYDNVARALLDVGAATNVLAVDWGTLCPKPFYLSARSRVAAVGGRVADLLGLLVDADLARLADVHLVGHSLGAHVAGVAGRRHKVARITGLDPAQPLFTQSSSDLLTASSADLVDVVHTCVGSLGFRQPLGHVDFYPNRGRLSQPGCSFAADKLTLGECGGGTTPCSDAVL</sequence>
<dbReference type="InterPro" id="IPR000734">
    <property type="entry name" value="TAG_lipase"/>
</dbReference>
<keyword evidence="3" id="KW-0964">Secreted</keyword>
<dbReference type="GO" id="GO:0016042">
    <property type="term" value="P:lipid catabolic process"/>
    <property type="evidence" value="ECO:0007669"/>
    <property type="project" value="TreeGrafter"/>
</dbReference>
<feature type="chain" id="PRO_5043642033" description="Lipase domain-containing protein" evidence="5">
    <location>
        <begin position="19"/>
        <end position="311"/>
    </location>
</feature>
<dbReference type="GO" id="GO:0005615">
    <property type="term" value="C:extracellular space"/>
    <property type="evidence" value="ECO:0007669"/>
    <property type="project" value="TreeGrafter"/>
</dbReference>
<dbReference type="InterPro" id="IPR013818">
    <property type="entry name" value="Lipase"/>
</dbReference>
<dbReference type="EMBL" id="JAPTSV010000016">
    <property type="protein sequence ID" value="KAJ1519467.1"/>
    <property type="molecule type" value="Genomic_DNA"/>
</dbReference>
<dbReference type="AlphaFoldDB" id="A0AAV7X496"/>
<keyword evidence="5" id="KW-0732">Signal</keyword>
<evidence type="ECO:0000256" key="4">
    <source>
        <dbReference type="RuleBase" id="RU004262"/>
    </source>
</evidence>
<comment type="similarity">
    <text evidence="2 4">Belongs to the AB hydrolase superfamily. Lipase family.</text>
</comment>
<evidence type="ECO:0000256" key="3">
    <source>
        <dbReference type="ARBA" id="ARBA00022525"/>
    </source>
</evidence>
<reference evidence="7" key="1">
    <citation type="submission" date="2022-12" db="EMBL/GenBank/DDBJ databases">
        <title>Chromosome-level genome assembly of the bean flower thrips Megalurothrips usitatus.</title>
        <authorList>
            <person name="Ma L."/>
            <person name="Liu Q."/>
            <person name="Li H."/>
            <person name="Cai W."/>
        </authorList>
    </citation>
    <scope>NUCLEOTIDE SEQUENCE</scope>
    <source>
        <strain evidence="7">Cailab_2022a</strain>
    </source>
</reference>
<dbReference type="SUPFAM" id="SSF53474">
    <property type="entry name" value="alpha/beta-Hydrolases"/>
    <property type="match status" value="1"/>
</dbReference>
<dbReference type="InterPro" id="IPR029058">
    <property type="entry name" value="AB_hydrolase_fold"/>
</dbReference>
<dbReference type="Pfam" id="PF00151">
    <property type="entry name" value="Lipase"/>
    <property type="match status" value="1"/>
</dbReference>
<dbReference type="GO" id="GO:0016298">
    <property type="term" value="F:lipase activity"/>
    <property type="evidence" value="ECO:0007669"/>
    <property type="project" value="InterPro"/>
</dbReference>
<evidence type="ECO:0000313" key="7">
    <source>
        <dbReference type="EMBL" id="KAJ1519467.1"/>
    </source>
</evidence>
<evidence type="ECO:0000256" key="2">
    <source>
        <dbReference type="ARBA" id="ARBA00010701"/>
    </source>
</evidence>
<name>A0AAV7X496_9NEOP</name>
<dbReference type="PANTHER" id="PTHR11610:SF173">
    <property type="entry name" value="LIPASE DOMAIN-CONTAINING PROTEIN-RELATED"/>
    <property type="match status" value="1"/>
</dbReference>
<protein>
    <recommendedName>
        <fullName evidence="6">Lipase domain-containing protein</fullName>
    </recommendedName>
</protein>
<feature type="signal peptide" evidence="5">
    <location>
        <begin position="1"/>
        <end position="18"/>
    </location>
</feature>
<evidence type="ECO:0000256" key="1">
    <source>
        <dbReference type="ARBA" id="ARBA00004613"/>
    </source>
</evidence>
<dbReference type="GO" id="GO:0017171">
    <property type="term" value="F:serine hydrolase activity"/>
    <property type="evidence" value="ECO:0007669"/>
    <property type="project" value="TreeGrafter"/>
</dbReference>
<evidence type="ECO:0000313" key="8">
    <source>
        <dbReference type="Proteomes" id="UP001075354"/>
    </source>
</evidence>
<evidence type="ECO:0000259" key="6">
    <source>
        <dbReference type="Pfam" id="PF00151"/>
    </source>
</evidence>